<dbReference type="Proteomes" id="UP000584325">
    <property type="component" value="Unassembled WGS sequence"/>
</dbReference>
<evidence type="ECO:0000313" key="1">
    <source>
        <dbReference type="EMBL" id="MBB3220964.1"/>
    </source>
</evidence>
<dbReference type="AlphaFoldDB" id="A0A7W5E949"/>
<dbReference type="RefSeq" id="WP_260115639.1">
    <property type="nucleotide sequence ID" value="NZ_JACHXS010000002.1"/>
</dbReference>
<protein>
    <submittedName>
        <fullName evidence="1">Uncharacterized protein</fullName>
    </submittedName>
</protein>
<proteinExistence type="predicted"/>
<comment type="caution">
    <text evidence="1">The sequence shown here is derived from an EMBL/GenBank/DDBJ whole genome shotgun (WGS) entry which is preliminary data.</text>
</comment>
<evidence type="ECO:0000313" key="2">
    <source>
        <dbReference type="Proteomes" id="UP000584325"/>
    </source>
</evidence>
<reference evidence="1 2" key="1">
    <citation type="submission" date="2020-08" db="EMBL/GenBank/DDBJ databases">
        <title>Genomic Encyclopedia of Type Strains, Phase III (KMG-III): the genomes of soil and plant-associated and newly described type strains.</title>
        <authorList>
            <person name="Whitman W."/>
        </authorList>
    </citation>
    <scope>NUCLEOTIDE SEQUENCE [LARGE SCALE GENOMIC DNA]</scope>
    <source>
        <strain evidence="1 2">CECT 7753</strain>
    </source>
</reference>
<gene>
    <name evidence="1" type="ORF">FHS02_001763</name>
</gene>
<sequence>MPRADGPVRMRPALGLAMEPAIPRAAARQPAAPQGVAEQSAA</sequence>
<name>A0A7W5E949_9BURK</name>
<accession>A0A7W5E949</accession>
<organism evidence="1 2">
    <name type="scientific">Pseudoduganella umbonata</name>
    <dbReference type="NCBI Taxonomy" id="864828"/>
    <lineage>
        <taxon>Bacteria</taxon>
        <taxon>Pseudomonadati</taxon>
        <taxon>Pseudomonadota</taxon>
        <taxon>Betaproteobacteria</taxon>
        <taxon>Burkholderiales</taxon>
        <taxon>Oxalobacteraceae</taxon>
        <taxon>Telluria group</taxon>
        <taxon>Pseudoduganella</taxon>
    </lineage>
</organism>
<dbReference type="EMBL" id="JACHXS010000002">
    <property type="protein sequence ID" value="MBB3220964.1"/>
    <property type="molecule type" value="Genomic_DNA"/>
</dbReference>